<sequence>MISRAFSAFEDLMQIHIFNELNRVEDGELYNIRKDYKDLIDLEQYLNTYLLCYKVEKKKIVLDFAIFDIYSSLDERGIIRAIKEINDFLDKITGMDMLVNRVFEINIKVYVCNKDREGMLNKMLENMENRLLVLVTYVIVYQIFSI</sequence>
<evidence type="ECO:0000313" key="1">
    <source>
        <dbReference type="EMBL" id="AGY78175.2"/>
    </source>
</evidence>
<reference evidence="2" key="1">
    <citation type="journal article" date="2014" name="Biotechnol. Biofuels">
        <title>Comparison of single-molecule sequencing and hybrid approaches for finishing the genome of Clostridium autoethanogenum and analysis of CRISPR systems in industrial relevant Clostridia.</title>
        <authorList>
            <person name="Brown S.D."/>
            <person name="Nagaraju S."/>
            <person name="Utturkar S."/>
            <person name="De Tissera S."/>
            <person name="Segovia S."/>
            <person name="Mitchell W."/>
            <person name="Land M.L."/>
            <person name="Dassanayake A."/>
            <person name="Kopke M."/>
        </authorList>
    </citation>
    <scope>NUCLEOTIDE SEQUENCE [LARGE SCALE GENOMIC DNA]</scope>
    <source>
        <strain evidence="2">DSM 10061</strain>
    </source>
</reference>
<name>A0ABN4BN03_9CLOT</name>
<evidence type="ECO:0000313" key="2">
    <source>
        <dbReference type="Proteomes" id="UP000017590"/>
    </source>
</evidence>
<organism evidence="1 2">
    <name type="scientific">Clostridium autoethanogenum DSM 10061</name>
    <dbReference type="NCBI Taxonomy" id="1341692"/>
    <lineage>
        <taxon>Bacteria</taxon>
        <taxon>Bacillati</taxon>
        <taxon>Bacillota</taxon>
        <taxon>Clostridia</taxon>
        <taxon>Eubacteriales</taxon>
        <taxon>Clostridiaceae</taxon>
        <taxon>Clostridium</taxon>
    </lineage>
</organism>
<proteinExistence type="predicted"/>
<dbReference type="Proteomes" id="UP000017590">
    <property type="component" value="Chromosome"/>
</dbReference>
<dbReference type="EMBL" id="CP006763">
    <property type="protein sequence ID" value="AGY78175.2"/>
    <property type="molecule type" value="Genomic_DNA"/>
</dbReference>
<gene>
    <name evidence="1" type="ORF">CAETHG_3974</name>
</gene>
<accession>A0ABN4BN03</accession>
<protein>
    <submittedName>
        <fullName evidence="1">Uncharacterized protein</fullName>
    </submittedName>
</protein>
<keyword evidence="2" id="KW-1185">Reference proteome</keyword>
<dbReference type="RefSeq" id="WP_162471521.1">
    <property type="nucleotide sequence ID" value="NC_022592.1"/>
</dbReference>